<feature type="chain" id="PRO_5045980330" description="Phospholipase A2 inhibitor and Ly6/PLAUR domain-containing protein-like" evidence="4">
    <location>
        <begin position="20"/>
        <end position="229"/>
    </location>
</feature>
<evidence type="ECO:0000256" key="1">
    <source>
        <dbReference type="ARBA" id="ARBA00004613"/>
    </source>
</evidence>
<name>A0ABM5ESQ4_9SAUR</name>
<dbReference type="Proteomes" id="UP001652642">
    <property type="component" value="Chromosome 9"/>
</dbReference>
<evidence type="ECO:0000313" key="6">
    <source>
        <dbReference type="RefSeq" id="XP_072836184.1"/>
    </source>
</evidence>
<reference evidence="6" key="1">
    <citation type="submission" date="2025-08" db="UniProtKB">
        <authorList>
            <consortium name="RefSeq"/>
        </authorList>
    </citation>
    <scope>IDENTIFICATION</scope>
</reference>
<gene>
    <name evidence="6" type="primary">LOC110089619</name>
</gene>
<keyword evidence="2" id="KW-0964">Secreted</keyword>
<dbReference type="CDD" id="cd23572">
    <property type="entry name" value="TFP_LU_ECD_PINLYP_rpt2"/>
    <property type="match status" value="1"/>
</dbReference>
<comment type="subcellular location">
    <subcellularLocation>
        <location evidence="1">Secreted</location>
    </subcellularLocation>
</comment>
<sequence>MDLLAFFLFSALFAVAGTAGPTVCSCSGPGCGDSGTVDCTAEEDSCIGVKDINELTADQSTLIGFYKSCAVAADHVNSSFVFDFGDEGSLSIASRLCNDTDCQPSFDYVYMEAFLNGKTCPKCYKPGYTSCKDNGTVSCRGDFVTCAVISGEMSEGPTKIPFAAKGCARTDYDGDISEKAPVTIASEVYTYKFVKVTFRPANSALAAKRRFAFTLDYKDLGPQRAFFFP</sequence>
<dbReference type="RefSeq" id="XP_072836184.1">
    <property type="nucleotide sequence ID" value="XM_072980083.1"/>
</dbReference>
<keyword evidence="4" id="KW-0732">Signal</keyword>
<protein>
    <recommendedName>
        <fullName evidence="7">Phospholipase A2 inhibitor and Ly6/PLAUR domain-containing protein-like</fullName>
    </recommendedName>
</protein>
<accession>A0ABM5ESQ4</accession>
<dbReference type="InterPro" id="IPR050918">
    <property type="entry name" value="CNF-like_PLA2_Inhibitor"/>
</dbReference>
<proteinExistence type="predicted"/>
<dbReference type="PANTHER" id="PTHR20914">
    <property type="entry name" value="LY6/PLAUR DOMAIN-CONTAINING PROTEIN 8"/>
    <property type="match status" value="1"/>
</dbReference>
<dbReference type="GeneID" id="110089619"/>
<evidence type="ECO:0000313" key="5">
    <source>
        <dbReference type="Proteomes" id="UP001652642"/>
    </source>
</evidence>
<keyword evidence="5" id="KW-1185">Reference proteome</keyword>
<evidence type="ECO:0000256" key="3">
    <source>
        <dbReference type="ARBA" id="ARBA00023157"/>
    </source>
</evidence>
<organism evidence="5 6">
    <name type="scientific">Pogona vitticeps</name>
    <name type="common">central bearded dragon</name>
    <dbReference type="NCBI Taxonomy" id="103695"/>
    <lineage>
        <taxon>Eukaryota</taxon>
        <taxon>Metazoa</taxon>
        <taxon>Chordata</taxon>
        <taxon>Craniata</taxon>
        <taxon>Vertebrata</taxon>
        <taxon>Euteleostomi</taxon>
        <taxon>Lepidosauria</taxon>
        <taxon>Squamata</taxon>
        <taxon>Bifurcata</taxon>
        <taxon>Unidentata</taxon>
        <taxon>Episquamata</taxon>
        <taxon>Toxicofera</taxon>
        <taxon>Iguania</taxon>
        <taxon>Acrodonta</taxon>
        <taxon>Agamidae</taxon>
        <taxon>Amphibolurinae</taxon>
        <taxon>Pogona</taxon>
    </lineage>
</organism>
<keyword evidence="3" id="KW-1015">Disulfide bond</keyword>
<dbReference type="PANTHER" id="PTHR20914:SF25">
    <property type="entry name" value="PHOSPHOLIPASE A2 INHIBITOR AND LY6_PLAUR DOMAIN-CONTAINING PROTEIN"/>
    <property type="match status" value="1"/>
</dbReference>
<dbReference type="Gene3D" id="2.10.60.10">
    <property type="entry name" value="CD59"/>
    <property type="match status" value="1"/>
</dbReference>
<evidence type="ECO:0000256" key="2">
    <source>
        <dbReference type="ARBA" id="ARBA00022525"/>
    </source>
</evidence>
<feature type="signal peptide" evidence="4">
    <location>
        <begin position="1"/>
        <end position="19"/>
    </location>
</feature>
<dbReference type="InterPro" id="IPR045860">
    <property type="entry name" value="Snake_toxin-like_sf"/>
</dbReference>
<evidence type="ECO:0000256" key="4">
    <source>
        <dbReference type="SAM" id="SignalP"/>
    </source>
</evidence>
<evidence type="ECO:0008006" key="7">
    <source>
        <dbReference type="Google" id="ProtNLM"/>
    </source>
</evidence>